<dbReference type="Gene3D" id="3.30.2020.10">
    <property type="entry name" value="NE0471-like N-terminal domain"/>
    <property type="match status" value="1"/>
</dbReference>
<name>A0AAW6B2Q0_CLOSY</name>
<dbReference type="GeneID" id="57970697"/>
<comment type="caution">
    <text evidence="1">The sequence shown here is derived from an EMBL/GenBank/DDBJ whole genome shotgun (WGS) entry which is preliminary data.</text>
</comment>
<protein>
    <submittedName>
        <fullName evidence="1">DUF2442 domain-containing protein</fullName>
    </submittedName>
</protein>
<dbReference type="AlphaFoldDB" id="A0AAW6B2Q0"/>
<proteinExistence type="predicted"/>
<gene>
    <name evidence="1" type="ORF">PM006_20105</name>
</gene>
<dbReference type="SUPFAM" id="SSF143880">
    <property type="entry name" value="NE0471 N-terminal domain-like"/>
    <property type="match status" value="1"/>
</dbReference>
<accession>A0AAW6B2Q0</accession>
<evidence type="ECO:0000313" key="1">
    <source>
        <dbReference type="EMBL" id="MDB2002507.1"/>
    </source>
</evidence>
<dbReference type="EMBL" id="JAQLGM010000076">
    <property type="protein sequence ID" value="MDB2002507.1"/>
    <property type="molecule type" value="Genomic_DNA"/>
</dbReference>
<reference evidence="1" key="1">
    <citation type="submission" date="2023-01" db="EMBL/GenBank/DDBJ databases">
        <title>Human gut microbiome strain richness.</title>
        <authorList>
            <person name="Chen-Liaw A."/>
        </authorList>
    </citation>
    <scope>NUCLEOTIDE SEQUENCE</scope>
    <source>
        <strain evidence="1">B1_m1001713B170214d0_201011</strain>
    </source>
</reference>
<organism evidence="1 2">
    <name type="scientific">Clostridium symbiosum</name>
    <name type="common">Bacteroides symbiosus</name>
    <dbReference type="NCBI Taxonomy" id="1512"/>
    <lineage>
        <taxon>Bacteria</taxon>
        <taxon>Bacillati</taxon>
        <taxon>Bacillota</taxon>
        <taxon>Clostridia</taxon>
        <taxon>Lachnospirales</taxon>
        <taxon>Lachnospiraceae</taxon>
        <taxon>Otoolea</taxon>
    </lineage>
</organism>
<dbReference type="Proteomes" id="UP001300871">
    <property type="component" value="Unassembled WGS sequence"/>
</dbReference>
<dbReference type="InterPro" id="IPR036782">
    <property type="entry name" value="NE0471-like_N"/>
</dbReference>
<dbReference type="RefSeq" id="WP_100932946.1">
    <property type="nucleotide sequence ID" value="NZ_BAABZD010000021.1"/>
</dbReference>
<sequence length="109" mass="12762">MARRYKGKKIPEIIRVTPLPDYRLKLELTSGSLLILNMAEQLNQVRYAPLKDVDIFNSVTTDGWTLTFDTYPRFSINPHEFEGVELVLRVPYQTKVRIEHEQRAKENTV</sequence>
<evidence type="ECO:0000313" key="2">
    <source>
        <dbReference type="Proteomes" id="UP001300871"/>
    </source>
</evidence>